<name>A0A5E4BG77_MARMO</name>
<reference evidence="2" key="2">
    <citation type="submission" date="2020-08" db="EMBL/GenBank/DDBJ databases">
        <authorList>
            <person name="Shumante A."/>
            <person name="Zimin A.V."/>
            <person name="Puiu D."/>
            <person name="Salzberg S.L."/>
        </authorList>
    </citation>
    <scope>NUCLEOTIDE SEQUENCE</scope>
    <source>
        <strain evidence="2">WC2-LM</strain>
        <tissue evidence="2">Liver</tissue>
    </source>
</reference>
<dbReference type="Proteomes" id="UP000335636">
    <property type="component" value="Unassembled WGS sequence"/>
</dbReference>
<dbReference type="EMBL" id="CABDUW010000438">
    <property type="protein sequence ID" value="VTJ68693.1"/>
    <property type="molecule type" value="Genomic_DNA"/>
</dbReference>
<evidence type="ECO:0000256" key="1">
    <source>
        <dbReference type="SAM" id="MobiDB-lite"/>
    </source>
</evidence>
<reference evidence="3 4" key="1">
    <citation type="submission" date="2019-04" db="EMBL/GenBank/DDBJ databases">
        <authorList>
            <person name="Alioto T."/>
            <person name="Alioto T."/>
        </authorList>
    </citation>
    <scope>NUCLEOTIDE SEQUENCE [LARGE SCALE GENOMIC DNA]</scope>
</reference>
<evidence type="ECO:0000313" key="3">
    <source>
        <dbReference type="EMBL" id="VTJ68693.1"/>
    </source>
</evidence>
<gene>
    <name evidence="2" type="ORF">GHT09_013507</name>
    <name evidence="3" type="ORF">MONAX_5E017625</name>
</gene>
<dbReference type="AlphaFoldDB" id="A0A5E4BG77"/>
<dbReference type="Proteomes" id="UP000662637">
    <property type="component" value="Unassembled WGS sequence"/>
</dbReference>
<evidence type="ECO:0000313" key="4">
    <source>
        <dbReference type="Proteomes" id="UP000335636"/>
    </source>
</evidence>
<proteinExistence type="predicted"/>
<feature type="region of interest" description="Disordered" evidence="1">
    <location>
        <begin position="32"/>
        <end position="79"/>
    </location>
</feature>
<organism evidence="3 4">
    <name type="scientific">Marmota monax</name>
    <name type="common">Woodchuck</name>
    <dbReference type="NCBI Taxonomy" id="9995"/>
    <lineage>
        <taxon>Eukaryota</taxon>
        <taxon>Metazoa</taxon>
        <taxon>Chordata</taxon>
        <taxon>Craniata</taxon>
        <taxon>Vertebrata</taxon>
        <taxon>Euteleostomi</taxon>
        <taxon>Mammalia</taxon>
        <taxon>Eutheria</taxon>
        <taxon>Euarchontoglires</taxon>
        <taxon>Glires</taxon>
        <taxon>Rodentia</taxon>
        <taxon>Sciuromorpha</taxon>
        <taxon>Sciuridae</taxon>
        <taxon>Xerinae</taxon>
        <taxon>Marmotini</taxon>
        <taxon>Marmota</taxon>
    </lineage>
</organism>
<dbReference type="EMBL" id="WJEC01003043">
    <property type="protein sequence ID" value="KAF7475555.1"/>
    <property type="molecule type" value="Genomic_DNA"/>
</dbReference>
<keyword evidence="4" id="KW-1185">Reference proteome</keyword>
<protein>
    <submittedName>
        <fullName evidence="3">Uncharacterized protein</fullName>
    </submittedName>
</protein>
<sequence>MAAPGQVARAAACWKPASAQRQAEVGASVLGAVQGGGEGGEREIDGKKEKGKGEERKWGRERQRRKGGAHPPEFKGKSATCWQQLSRKAVTLGQGWATRACPSRFPEKSFNQGLPPDGQSSSTMWRVGVLLFWGECGIPGGEVVEVGLGMVAGKREGPGGPGRAR</sequence>
<feature type="compositionally biased region" description="Basic and acidic residues" evidence="1">
    <location>
        <begin position="39"/>
        <end position="61"/>
    </location>
</feature>
<accession>A0A5E4BG77</accession>
<evidence type="ECO:0000313" key="2">
    <source>
        <dbReference type="EMBL" id="KAF7475555.1"/>
    </source>
</evidence>